<dbReference type="Proteomes" id="UP001185028">
    <property type="component" value="Unassembled WGS sequence"/>
</dbReference>
<evidence type="ECO:0008006" key="5">
    <source>
        <dbReference type="Google" id="ProtNLM"/>
    </source>
</evidence>
<organism evidence="3 4">
    <name type="scientific">Paenibacillus hunanensis</name>
    <dbReference type="NCBI Taxonomy" id="539262"/>
    <lineage>
        <taxon>Bacteria</taxon>
        <taxon>Bacillati</taxon>
        <taxon>Bacillota</taxon>
        <taxon>Bacilli</taxon>
        <taxon>Bacillales</taxon>
        <taxon>Paenibacillaceae</taxon>
        <taxon>Paenibacillus</taxon>
    </lineage>
</organism>
<sequence length="71" mass="8365">MMPSFNVENDLIMCRVILHTNETIIRRGQCHKVIIELPYGEDYQEFIFKGYSFTLNTGRKIIAYGKIMSIY</sequence>
<evidence type="ECO:0000256" key="2">
    <source>
        <dbReference type="ARBA" id="ARBA00023134"/>
    </source>
</evidence>
<dbReference type="EMBL" id="JAVDQH010000026">
    <property type="protein sequence ID" value="MDR6246340.1"/>
    <property type="molecule type" value="Genomic_DNA"/>
</dbReference>
<accession>A0ABU1J4B2</accession>
<proteinExistence type="predicted"/>
<dbReference type="InterPro" id="IPR009001">
    <property type="entry name" value="Transl_elong_EF1A/Init_IF2_C"/>
</dbReference>
<comment type="caution">
    <text evidence="3">The sequence shown here is derived from an EMBL/GenBank/DDBJ whole genome shotgun (WGS) entry which is preliminary data.</text>
</comment>
<evidence type="ECO:0000313" key="3">
    <source>
        <dbReference type="EMBL" id="MDR6246340.1"/>
    </source>
</evidence>
<keyword evidence="4" id="KW-1185">Reference proteome</keyword>
<reference evidence="3 4" key="1">
    <citation type="submission" date="2023-07" db="EMBL/GenBank/DDBJ databases">
        <title>Genomic Encyclopedia of Type Strains, Phase IV (KMG-IV): sequencing the most valuable type-strain genomes for metagenomic binning, comparative biology and taxonomic classification.</title>
        <authorList>
            <person name="Goeker M."/>
        </authorList>
    </citation>
    <scope>NUCLEOTIDE SEQUENCE [LARGE SCALE GENOMIC DNA]</scope>
    <source>
        <strain evidence="3 4">DSM 22170</strain>
    </source>
</reference>
<name>A0ABU1J4B2_9BACL</name>
<keyword evidence="2" id="KW-0342">GTP-binding</keyword>
<dbReference type="Gene3D" id="2.40.30.10">
    <property type="entry name" value="Translation factors"/>
    <property type="match status" value="1"/>
</dbReference>
<protein>
    <recommendedName>
        <fullName evidence="5">Translation elongation factor EFTu/EF1A C-terminal domain-containing protein</fullName>
    </recommendedName>
</protein>
<dbReference type="SUPFAM" id="SSF50465">
    <property type="entry name" value="EF-Tu/eEF-1alpha/eIF2-gamma C-terminal domain"/>
    <property type="match status" value="1"/>
</dbReference>
<gene>
    <name evidence="3" type="ORF">JOC58_004271</name>
</gene>
<evidence type="ECO:0000313" key="4">
    <source>
        <dbReference type="Proteomes" id="UP001185028"/>
    </source>
</evidence>
<evidence type="ECO:0000256" key="1">
    <source>
        <dbReference type="ARBA" id="ARBA00022741"/>
    </source>
</evidence>
<keyword evidence="1" id="KW-0547">Nucleotide-binding</keyword>